<keyword evidence="9" id="KW-1185">Reference proteome</keyword>
<dbReference type="PANTHER" id="PTHR46730">
    <property type="entry name" value="POLYCYSTIN-1"/>
    <property type="match status" value="1"/>
</dbReference>
<dbReference type="InterPro" id="IPR013122">
    <property type="entry name" value="PKD1_2_channel"/>
</dbReference>
<evidence type="ECO:0000256" key="3">
    <source>
        <dbReference type="ARBA" id="ARBA00022737"/>
    </source>
</evidence>
<feature type="transmembrane region" description="Helical" evidence="6">
    <location>
        <begin position="114"/>
        <end position="140"/>
    </location>
</feature>
<accession>A0A4W3KDN3</accession>
<feature type="transmembrane region" description="Helical" evidence="6">
    <location>
        <begin position="45"/>
        <end position="64"/>
    </location>
</feature>
<reference evidence="9" key="3">
    <citation type="journal article" date="2014" name="Nature">
        <title>Elephant shark genome provides unique insights into gnathostome evolution.</title>
        <authorList>
            <consortium name="International Elephant Shark Genome Sequencing Consortium"/>
            <person name="Venkatesh B."/>
            <person name="Lee A.P."/>
            <person name="Ravi V."/>
            <person name="Maurya A.K."/>
            <person name="Lian M.M."/>
            <person name="Swann J.B."/>
            <person name="Ohta Y."/>
            <person name="Flajnik M.F."/>
            <person name="Sutoh Y."/>
            <person name="Kasahara M."/>
            <person name="Hoon S."/>
            <person name="Gangu V."/>
            <person name="Roy S.W."/>
            <person name="Irimia M."/>
            <person name="Korzh V."/>
            <person name="Kondrychyn I."/>
            <person name="Lim Z.W."/>
            <person name="Tay B.H."/>
            <person name="Tohari S."/>
            <person name="Kong K.W."/>
            <person name="Ho S."/>
            <person name="Lorente-Galdos B."/>
            <person name="Quilez J."/>
            <person name="Marques-Bonet T."/>
            <person name="Raney B.J."/>
            <person name="Ingham P.W."/>
            <person name="Tay A."/>
            <person name="Hillier L.W."/>
            <person name="Minx P."/>
            <person name="Boehm T."/>
            <person name="Wilson R.K."/>
            <person name="Brenner S."/>
            <person name="Warren W.C."/>
        </authorList>
    </citation>
    <scope>NUCLEOTIDE SEQUENCE [LARGE SCALE GENOMIC DNA]</scope>
</reference>
<feature type="transmembrane region" description="Helical" evidence="6">
    <location>
        <begin position="76"/>
        <end position="94"/>
    </location>
</feature>
<dbReference type="AlphaFoldDB" id="A0A4W3KDN3"/>
<reference evidence="8" key="5">
    <citation type="submission" date="2025-09" db="UniProtKB">
        <authorList>
            <consortium name="Ensembl"/>
        </authorList>
    </citation>
    <scope>IDENTIFICATION</scope>
</reference>
<evidence type="ECO:0000313" key="9">
    <source>
        <dbReference type="Proteomes" id="UP000314986"/>
    </source>
</evidence>
<dbReference type="GO" id="GO:0005261">
    <property type="term" value="F:monoatomic cation channel activity"/>
    <property type="evidence" value="ECO:0007669"/>
    <property type="project" value="TreeGrafter"/>
</dbReference>
<dbReference type="GeneTree" id="ENSGT00940000162104"/>
<keyword evidence="5 6" id="KW-0472">Membrane</keyword>
<dbReference type="PANTHER" id="PTHR46730:SF4">
    <property type="entry name" value="POLYCYSTIC KIDNEY DISEASE PROTEIN 1-LIKE 1"/>
    <property type="match status" value="1"/>
</dbReference>
<comment type="subcellular location">
    <subcellularLocation>
        <location evidence="1">Membrane</location>
        <topology evidence="1">Multi-pass membrane protein</topology>
    </subcellularLocation>
</comment>
<protein>
    <submittedName>
        <fullName evidence="8">Uncharacterized LOC103181216</fullName>
    </submittedName>
</protein>
<reference evidence="9" key="2">
    <citation type="journal article" date="2007" name="PLoS Biol.">
        <title>Survey sequencing and comparative analysis of the elephant shark (Callorhinchus milii) genome.</title>
        <authorList>
            <person name="Venkatesh B."/>
            <person name="Kirkness E.F."/>
            <person name="Loh Y.H."/>
            <person name="Halpern A.L."/>
            <person name="Lee A.P."/>
            <person name="Johnson J."/>
            <person name="Dandona N."/>
            <person name="Viswanathan L.D."/>
            <person name="Tay A."/>
            <person name="Venter J.C."/>
            <person name="Strausberg R.L."/>
            <person name="Brenner S."/>
        </authorList>
    </citation>
    <scope>NUCLEOTIDE SEQUENCE [LARGE SCALE GENOMIC DNA]</scope>
</reference>
<proteinExistence type="predicted"/>
<reference evidence="9" key="1">
    <citation type="journal article" date="2006" name="Science">
        <title>Ancient noncoding elements conserved in the human genome.</title>
        <authorList>
            <person name="Venkatesh B."/>
            <person name="Kirkness E.F."/>
            <person name="Loh Y.H."/>
            <person name="Halpern A.L."/>
            <person name="Lee A.P."/>
            <person name="Johnson J."/>
            <person name="Dandona N."/>
            <person name="Viswanathan L.D."/>
            <person name="Tay A."/>
            <person name="Venter J.C."/>
            <person name="Strausberg R.L."/>
            <person name="Brenner S."/>
        </authorList>
    </citation>
    <scope>NUCLEOTIDE SEQUENCE [LARGE SCALE GENOMIC DNA]</scope>
</reference>
<feature type="domain" description="Polycystin cation channel PKD1/PKD2" evidence="7">
    <location>
        <begin position="4"/>
        <end position="138"/>
    </location>
</feature>
<evidence type="ECO:0000256" key="2">
    <source>
        <dbReference type="ARBA" id="ARBA00022692"/>
    </source>
</evidence>
<evidence type="ECO:0000259" key="7">
    <source>
        <dbReference type="Pfam" id="PF08016"/>
    </source>
</evidence>
<dbReference type="Ensembl" id="ENSCMIT00000044559.1">
    <property type="protein sequence ID" value="ENSCMIP00000043930.1"/>
    <property type="gene ID" value="ENSCMIG00000018203.1"/>
</dbReference>
<dbReference type="Proteomes" id="UP000314986">
    <property type="component" value="Unassembled WGS sequence"/>
</dbReference>
<evidence type="ECO:0000313" key="8">
    <source>
        <dbReference type="Ensembl" id="ENSCMIP00000043930.1"/>
    </source>
</evidence>
<dbReference type="GO" id="GO:0005886">
    <property type="term" value="C:plasma membrane"/>
    <property type="evidence" value="ECO:0007669"/>
    <property type="project" value="TreeGrafter"/>
</dbReference>
<evidence type="ECO:0000256" key="4">
    <source>
        <dbReference type="ARBA" id="ARBA00022989"/>
    </source>
</evidence>
<sequence length="189" mass="21570">MSFISAWNQRKRFLHGLMLFLLLLKSISLLRINRLMAPCVSMLRMSYSSLMMPMLCGIIFIVAYSCLGNLLFLSESYSFSTFVRAFQTVLMYFMGLSEMRTLSTLYKLNQLCIAIYYGTFFVIMTILWAGLFVGILTSMAEEAKKSSRSKQLVTFTEVAVYIRDRIMTLMGGNKNQKTNVNSTQGNVIP</sequence>
<evidence type="ECO:0000256" key="5">
    <source>
        <dbReference type="ARBA" id="ARBA00023136"/>
    </source>
</evidence>
<evidence type="ECO:0000256" key="6">
    <source>
        <dbReference type="SAM" id="Phobius"/>
    </source>
</evidence>
<name>A0A4W3KDN3_CALMI</name>
<dbReference type="GO" id="GO:0006816">
    <property type="term" value="P:calcium ion transport"/>
    <property type="evidence" value="ECO:0007669"/>
    <property type="project" value="TreeGrafter"/>
</dbReference>
<reference evidence="8" key="4">
    <citation type="submission" date="2025-08" db="UniProtKB">
        <authorList>
            <consortium name="Ensembl"/>
        </authorList>
    </citation>
    <scope>IDENTIFICATION</scope>
</reference>
<organism evidence="8 9">
    <name type="scientific">Callorhinchus milii</name>
    <name type="common">Ghost shark</name>
    <dbReference type="NCBI Taxonomy" id="7868"/>
    <lineage>
        <taxon>Eukaryota</taxon>
        <taxon>Metazoa</taxon>
        <taxon>Chordata</taxon>
        <taxon>Craniata</taxon>
        <taxon>Vertebrata</taxon>
        <taxon>Chondrichthyes</taxon>
        <taxon>Holocephali</taxon>
        <taxon>Chimaeriformes</taxon>
        <taxon>Callorhinchidae</taxon>
        <taxon>Callorhinchus</taxon>
    </lineage>
</organism>
<keyword evidence="2 6" id="KW-0812">Transmembrane</keyword>
<keyword evidence="4 6" id="KW-1133">Transmembrane helix</keyword>
<dbReference type="Pfam" id="PF08016">
    <property type="entry name" value="PKD_channel"/>
    <property type="match status" value="1"/>
</dbReference>
<keyword evidence="3" id="KW-0677">Repeat</keyword>
<evidence type="ECO:0000256" key="1">
    <source>
        <dbReference type="ARBA" id="ARBA00004141"/>
    </source>
</evidence>